<evidence type="ECO:0000313" key="3">
    <source>
        <dbReference type="EnsemblMetazoa" id="G16322.8:cds"/>
    </source>
</evidence>
<name>A0A8W8IXR2_MAGGI</name>
<sequence length="331" mass="36348">MIITIFSKCAFLLLTGCGIYLTSGKELICWNGHDTAMSVESCPAISSAPTGQTLMGQTAGESSSNETKTFCYYLMYQTVNSTSSTLSFEKNPISARLSHINASCDVQGLCNSSIVQKPVQMTVNDVEVTLFCCDEDKCNKPKNFVMWPVCNNMEGNETVAKGYKETCPRPGDLCLSHTRYQEGRLVSQDLHCSEVCVNGSQEITPIPVCKNISLEKGGVLETCCCRGDLCIPVPANITVIHLKDNNDTYINNTDMTVTWHHRITTNPAPTDWLFVGGLIAAGVLVLVVIGTVVTVWQVKKRREAEARSRMMFSYTPISSSEVENGDLHMLL</sequence>
<proteinExistence type="predicted"/>
<keyword evidence="1" id="KW-0472">Membrane</keyword>
<dbReference type="Proteomes" id="UP000005408">
    <property type="component" value="Unassembled WGS sequence"/>
</dbReference>
<protein>
    <submittedName>
        <fullName evidence="3">Uncharacterized protein</fullName>
    </submittedName>
</protein>
<keyword evidence="1" id="KW-1133">Transmembrane helix</keyword>
<accession>A0A8W8IXR2</accession>
<evidence type="ECO:0000313" key="4">
    <source>
        <dbReference type="Proteomes" id="UP000005408"/>
    </source>
</evidence>
<evidence type="ECO:0000256" key="1">
    <source>
        <dbReference type="SAM" id="Phobius"/>
    </source>
</evidence>
<keyword evidence="1" id="KW-0812">Transmembrane</keyword>
<reference evidence="3" key="1">
    <citation type="submission" date="2022-08" db="UniProtKB">
        <authorList>
            <consortium name="EnsemblMetazoa"/>
        </authorList>
    </citation>
    <scope>IDENTIFICATION</scope>
    <source>
        <strain evidence="3">05x7-T-G4-1.051#20</strain>
    </source>
</reference>
<keyword evidence="4" id="KW-1185">Reference proteome</keyword>
<organism evidence="3 4">
    <name type="scientific">Magallana gigas</name>
    <name type="common">Pacific oyster</name>
    <name type="synonym">Crassostrea gigas</name>
    <dbReference type="NCBI Taxonomy" id="29159"/>
    <lineage>
        <taxon>Eukaryota</taxon>
        <taxon>Metazoa</taxon>
        <taxon>Spiralia</taxon>
        <taxon>Lophotrochozoa</taxon>
        <taxon>Mollusca</taxon>
        <taxon>Bivalvia</taxon>
        <taxon>Autobranchia</taxon>
        <taxon>Pteriomorphia</taxon>
        <taxon>Ostreida</taxon>
        <taxon>Ostreoidea</taxon>
        <taxon>Ostreidae</taxon>
        <taxon>Magallana</taxon>
    </lineage>
</organism>
<dbReference type="EnsemblMetazoa" id="G16322.8">
    <property type="protein sequence ID" value="G16322.8:cds"/>
    <property type="gene ID" value="G16322"/>
</dbReference>
<dbReference type="AlphaFoldDB" id="A0A8W8IXR2"/>
<dbReference type="OrthoDB" id="6152318at2759"/>
<feature type="signal peptide" evidence="2">
    <location>
        <begin position="1"/>
        <end position="24"/>
    </location>
</feature>
<keyword evidence="2" id="KW-0732">Signal</keyword>
<feature type="transmembrane region" description="Helical" evidence="1">
    <location>
        <begin position="272"/>
        <end position="298"/>
    </location>
</feature>
<evidence type="ECO:0000256" key="2">
    <source>
        <dbReference type="SAM" id="SignalP"/>
    </source>
</evidence>
<feature type="chain" id="PRO_5036449886" evidence="2">
    <location>
        <begin position="25"/>
        <end position="331"/>
    </location>
</feature>